<evidence type="ECO:0000313" key="3">
    <source>
        <dbReference type="Proteomes" id="UP001164929"/>
    </source>
</evidence>
<dbReference type="AlphaFoldDB" id="A0AAD6WAX5"/>
<feature type="compositionally biased region" description="Polar residues" evidence="1">
    <location>
        <begin position="37"/>
        <end position="55"/>
    </location>
</feature>
<evidence type="ECO:0000313" key="2">
    <source>
        <dbReference type="EMBL" id="KAJ7005797.1"/>
    </source>
</evidence>
<name>A0AAD6WAX5_9ROSI</name>
<feature type="region of interest" description="Disordered" evidence="1">
    <location>
        <begin position="25"/>
        <end position="68"/>
    </location>
</feature>
<comment type="caution">
    <text evidence="2">The sequence shown here is derived from an EMBL/GenBank/DDBJ whole genome shotgun (WGS) entry which is preliminary data.</text>
</comment>
<dbReference type="EMBL" id="JAQIZT010000002">
    <property type="protein sequence ID" value="KAJ7005797.1"/>
    <property type="molecule type" value="Genomic_DNA"/>
</dbReference>
<protein>
    <submittedName>
        <fullName evidence="2">Uncharacterized protein</fullName>
    </submittedName>
</protein>
<reference evidence="2" key="1">
    <citation type="journal article" date="2023" name="Mol. Ecol. Resour.">
        <title>Chromosome-level genome assembly of a triploid poplar Populus alba 'Berolinensis'.</title>
        <authorList>
            <person name="Chen S."/>
            <person name="Yu Y."/>
            <person name="Wang X."/>
            <person name="Wang S."/>
            <person name="Zhang T."/>
            <person name="Zhou Y."/>
            <person name="He R."/>
            <person name="Meng N."/>
            <person name="Wang Y."/>
            <person name="Liu W."/>
            <person name="Liu Z."/>
            <person name="Liu J."/>
            <person name="Guo Q."/>
            <person name="Huang H."/>
            <person name="Sederoff R.R."/>
            <person name="Wang G."/>
            <person name="Qu G."/>
            <person name="Chen S."/>
        </authorList>
    </citation>
    <scope>NUCLEOTIDE SEQUENCE</scope>
    <source>
        <strain evidence="2">SC-2020</strain>
    </source>
</reference>
<proteinExistence type="predicted"/>
<organism evidence="2 3">
    <name type="scientific">Populus alba x Populus x berolinensis</name>
    <dbReference type="NCBI Taxonomy" id="444605"/>
    <lineage>
        <taxon>Eukaryota</taxon>
        <taxon>Viridiplantae</taxon>
        <taxon>Streptophyta</taxon>
        <taxon>Embryophyta</taxon>
        <taxon>Tracheophyta</taxon>
        <taxon>Spermatophyta</taxon>
        <taxon>Magnoliopsida</taxon>
        <taxon>eudicotyledons</taxon>
        <taxon>Gunneridae</taxon>
        <taxon>Pentapetalae</taxon>
        <taxon>rosids</taxon>
        <taxon>fabids</taxon>
        <taxon>Malpighiales</taxon>
        <taxon>Salicaceae</taxon>
        <taxon>Saliceae</taxon>
        <taxon>Populus</taxon>
    </lineage>
</organism>
<accession>A0AAD6WAX5</accession>
<dbReference type="Proteomes" id="UP001164929">
    <property type="component" value="Chromosome 2"/>
</dbReference>
<evidence type="ECO:0000256" key="1">
    <source>
        <dbReference type="SAM" id="MobiDB-lite"/>
    </source>
</evidence>
<gene>
    <name evidence="2" type="ORF">NC653_005202</name>
</gene>
<keyword evidence="3" id="KW-1185">Reference proteome</keyword>
<sequence>MERKARMQKPGRKEEDFFLCREWSRRKRMGSGKRTPQRFNSTKTETGSTENSPDQETLPKYTPVALRD</sequence>